<proteinExistence type="inferred from homology"/>
<keyword evidence="9" id="KW-1185">Reference proteome</keyword>
<feature type="region of interest" description="Disordered" evidence="7">
    <location>
        <begin position="1"/>
        <end position="40"/>
    </location>
</feature>
<dbReference type="PANTHER" id="PTHR14464:SF4">
    <property type="entry name" value="EXONUCLEASE V"/>
    <property type="match status" value="1"/>
</dbReference>
<evidence type="ECO:0000256" key="1">
    <source>
        <dbReference type="ARBA" id="ARBA00001966"/>
    </source>
</evidence>
<dbReference type="Pfam" id="PF09810">
    <property type="entry name" value="Exo5"/>
    <property type="match status" value="1"/>
</dbReference>
<dbReference type="EMBL" id="JBHFEH010000008">
    <property type="protein sequence ID" value="KAL2056381.1"/>
    <property type="molecule type" value="Genomic_DNA"/>
</dbReference>
<keyword evidence="4" id="KW-0408">Iron</keyword>
<comment type="cofactor">
    <cofactor evidence="1">
        <name>[4Fe-4S] cluster</name>
        <dbReference type="ChEBI" id="CHEBI:49883"/>
    </cofactor>
</comment>
<evidence type="ECO:0000256" key="6">
    <source>
        <dbReference type="ARBA" id="ARBA00022839"/>
    </source>
</evidence>
<evidence type="ECO:0000256" key="4">
    <source>
        <dbReference type="ARBA" id="ARBA00022485"/>
    </source>
</evidence>
<keyword evidence="6" id="KW-0378">Hydrolase</keyword>
<evidence type="ECO:0000256" key="7">
    <source>
        <dbReference type="SAM" id="MobiDB-lite"/>
    </source>
</evidence>
<dbReference type="Proteomes" id="UP001590951">
    <property type="component" value="Unassembled WGS sequence"/>
</dbReference>
<comment type="caution">
    <text evidence="8">The sequence shown here is derived from an EMBL/GenBank/DDBJ whole genome shotgun (WGS) entry which is preliminary data.</text>
</comment>
<feature type="compositionally biased region" description="Polar residues" evidence="7">
    <location>
        <begin position="1"/>
        <end position="11"/>
    </location>
</feature>
<evidence type="ECO:0008006" key="10">
    <source>
        <dbReference type="Google" id="ProtNLM"/>
    </source>
</evidence>
<keyword evidence="4" id="KW-0479">Metal-binding</keyword>
<dbReference type="InterPro" id="IPR019190">
    <property type="entry name" value="EXOV"/>
</dbReference>
<sequence length="538" mass="60881">MNHDGYNNSSVAAPDGFHNEDQEMDVTGQQDGLSDYGSDFTPEEEEILNGLLQQAPHKTDTHPSFQLRDIEDDENPRGAKVLRRLGHERRSYDAPKMQPPVHEKRRVTIQVDGDIGLPANIKSPESRLERKGTPSIEAPLDIKPELPDLRSPLERFRIKPKKALSVTDLVSPSWCELQYWYTLTKHGMKRRTPAMKQGSAVHKTLEDQVHRTVAVDVTTSEDAWGLRIWNIIQGLKTLRDKGMTRELEIWGTVGGLVVNGVIDELSYICPDRELEEAEEAGKATRVVEIPADQATITEFLGPATLENNGRGVLRSTRSSLKQTEKVYITDVKTRGIKSIPKGASFRPTLMQLMLYHGLLSDLATNKVDANILFDRYNLNPNALFSDSFIAQIGSLNYPYDCYSPELSTQDSMTTLLTHNSLRALWSLMISEFVLTMPLGPKSLGSVLKAEYRDQKDGAILGVKTFLYDEELISGYVEDEIKWWKGEREAQGVVLEEAYKCVGFVSLRRECWWRREKVEQQRARGEGETEGEEFGVMYF</sequence>
<dbReference type="PANTHER" id="PTHR14464">
    <property type="entry name" value="EXONUCLEASE V"/>
    <property type="match status" value="1"/>
</dbReference>
<evidence type="ECO:0000313" key="8">
    <source>
        <dbReference type="EMBL" id="KAL2056381.1"/>
    </source>
</evidence>
<gene>
    <name evidence="8" type="ORF">ABVK25_003404</name>
</gene>
<keyword evidence="4" id="KW-0004">4Fe-4S</keyword>
<reference evidence="8 9" key="1">
    <citation type="submission" date="2024-09" db="EMBL/GenBank/DDBJ databases">
        <title>Rethinking Asexuality: The Enigmatic Case of Functional Sexual Genes in Lepraria (Stereocaulaceae).</title>
        <authorList>
            <person name="Doellman M."/>
            <person name="Sun Y."/>
            <person name="Barcenas-Pena A."/>
            <person name="Lumbsch H.T."/>
            <person name="Grewe F."/>
        </authorList>
    </citation>
    <scope>NUCLEOTIDE SEQUENCE [LARGE SCALE GENOMIC DNA]</scope>
    <source>
        <strain evidence="8 9">Grewe 0041</strain>
    </source>
</reference>
<keyword evidence="4" id="KW-0411">Iron-sulfur</keyword>
<keyword evidence="5" id="KW-0540">Nuclease</keyword>
<name>A0ABR4BEX4_9LECA</name>
<accession>A0ABR4BEX4</accession>
<evidence type="ECO:0000313" key="9">
    <source>
        <dbReference type="Proteomes" id="UP001590951"/>
    </source>
</evidence>
<comment type="subunit">
    <text evidence="3">Monomer.</text>
</comment>
<protein>
    <recommendedName>
        <fullName evidence="10">Exonuclease V</fullName>
    </recommendedName>
</protein>
<evidence type="ECO:0000256" key="5">
    <source>
        <dbReference type="ARBA" id="ARBA00022722"/>
    </source>
</evidence>
<evidence type="ECO:0000256" key="2">
    <source>
        <dbReference type="ARBA" id="ARBA00009797"/>
    </source>
</evidence>
<keyword evidence="6" id="KW-0269">Exonuclease</keyword>
<evidence type="ECO:0000256" key="3">
    <source>
        <dbReference type="ARBA" id="ARBA00011245"/>
    </source>
</evidence>
<organism evidence="8 9">
    <name type="scientific">Lepraria finkii</name>
    <dbReference type="NCBI Taxonomy" id="1340010"/>
    <lineage>
        <taxon>Eukaryota</taxon>
        <taxon>Fungi</taxon>
        <taxon>Dikarya</taxon>
        <taxon>Ascomycota</taxon>
        <taxon>Pezizomycotina</taxon>
        <taxon>Lecanoromycetes</taxon>
        <taxon>OSLEUM clade</taxon>
        <taxon>Lecanoromycetidae</taxon>
        <taxon>Lecanorales</taxon>
        <taxon>Lecanorineae</taxon>
        <taxon>Stereocaulaceae</taxon>
        <taxon>Lepraria</taxon>
    </lineage>
</organism>
<comment type="similarity">
    <text evidence="2">Belongs to the EXO5 family.</text>
</comment>